<keyword evidence="1" id="KW-0808">Transferase</keyword>
<comment type="cofactor">
    <cofactor evidence="3">
        <name>Zn(2+)</name>
        <dbReference type="ChEBI" id="CHEBI:29105"/>
    </cofactor>
    <text evidence="3">Binds 1 zinc ion per subunit.</text>
</comment>
<proteinExistence type="inferred from homology"/>
<evidence type="ECO:0000313" key="6">
    <source>
        <dbReference type="EMBL" id="MCP1336616.1"/>
    </source>
</evidence>
<feature type="binding site" evidence="3">
    <location>
        <position position="225"/>
    </location>
    <ligand>
        <name>NAD(+)</name>
        <dbReference type="ChEBI" id="CHEBI:57540"/>
    </ligand>
</feature>
<gene>
    <name evidence="3" type="primary">cobB</name>
    <name evidence="6" type="ORF">NJQ99_09380</name>
</gene>
<dbReference type="Proteomes" id="UP001055804">
    <property type="component" value="Unassembled WGS sequence"/>
</dbReference>
<feature type="binding site" evidence="3">
    <location>
        <begin position="17"/>
        <end position="36"/>
    </location>
    <ligand>
        <name>NAD(+)</name>
        <dbReference type="ChEBI" id="CHEBI:57540"/>
    </ligand>
</feature>
<comment type="subcellular location">
    <subcellularLocation>
        <location evidence="3">Cytoplasm</location>
    </subcellularLocation>
</comment>
<feature type="binding site" evidence="3 4">
    <location>
        <position position="144"/>
    </location>
    <ligand>
        <name>Zn(2+)</name>
        <dbReference type="ChEBI" id="CHEBI:29105"/>
    </ligand>
</feature>
<dbReference type="EMBL" id="JAMZFT010000002">
    <property type="protein sequence ID" value="MCP1336616.1"/>
    <property type="molecule type" value="Genomic_DNA"/>
</dbReference>
<feature type="binding site" evidence="3 4">
    <location>
        <position position="125"/>
    </location>
    <ligand>
        <name>Zn(2+)</name>
        <dbReference type="ChEBI" id="CHEBI:29105"/>
    </ligand>
</feature>
<feature type="binding site" evidence="3 4">
    <location>
        <position position="122"/>
    </location>
    <ligand>
        <name>Zn(2+)</name>
        <dbReference type="ChEBI" id="CHEBI:29105"/>
    </ligand>
</feature>
<keyword evidence="3 4" id="KW-0479">Metal-binding</keyword>
<dbReference type="InterPro" id="IPR027546">
    <property type="entry name" value="Sirtuin_class_III"/>
</dbReference>
<dbReference type="EC" id="2.3.1.286" evidence="3"/>
<keyword evidence="7" id="KW-1185">Reference proteome</keyword>
<dbReference type="Pfam" id="PF02146">
    <property type="entry name" value="SIR2"/>
    <property type="match status" value="1"/>
</dbReference>
<dbReference type="CDD" id="cd01412">
    <property type="entry name" value="SIRT5_Af1_CobB"/>
    <property type="match status" value="1"/>
</dbReference>
<keyword evidence="3 4" id="KW-0862">Zinc</keyword>
<dbReference type="PROSITE" id="PS50305">
    <property type="entry name" value="SIRTUIN"/>
    <property type="match status" value="1"/>
</dbReference>
<comment type="catalytic activity">
    <reaction evidence="3">
        <text>N(6)-acetyl-L-lysyl-[protein] + NAD(+) + H2O = 2''-O-acetyl-ADP-D-ribose + nicotinamide + L-lysyl-[protein]</text>
        <dbReference type="Rhea" id="RHEA:43636"/>
        <dbReference type="Rhea" id="RHEA-COMP:9752"/>
        <dbReference type="Rhea" id="RHEA-COMP:10731"/>
        <dbReference type="ChEBI" id="CHEBI:15377"/>
        <dbReference type="ChEBI" id="CHEBI:17154"/>
        <dbReference type="ChEBI" id="CHEBI:29969"/>
        <dbReference type="ChEBI" id="CHEBI:57540"/>
        <dbReference type="ChEBI" id="CHEBI:61930"/>
        <dbReference type="ChEBI" id="CHEBI:83767"/>
        <dbReference type="EC" id="2.3.1.286"/>
    </reaction>
</comment>
<dbReference type="GO" id="GO:0036054">
    <property type="term" value="F:protein-malonyllysine demalonylase activity"/>
    <property type="evidence" value="ECO:0007669"/>
    <property type="project" value="InterPro"/>
</dbReference>
<dbReference type="GO" id="GO:0017136">
    <property type="term" value="F:histone deacetylase activity, NAD-dependent"/>
    <property type="evidence" value="ECO:0007669"/>
    <property type="project" value="TreeGrafter"/>
</dbReference>
<feature type="binding site" evidence="3 4">
    <location>
        <position position="141"/>
    </location>
    <ligand>
        <name>Zn(2+)</name>
        <dbReference type="ChEBI" id="CHEBI:29105"/>
    </ligand>
</feature>
<dbReference type="RefSeq" id="WP_269332568.1">
    <property type="nucleotide sequence ID" value="NZ_JAMZFT010000002.1"/>
</dbReference>
<dbReference type="Gene3D" id="3.30.1600.10">
    <property type="entry name" value="SIR2/SIRT2 'Small Domain"/>
    <property type="match status" value="1"/>
</dbReference>
<dbReference type="SUPFAM" id="SSF52467">
    <property type="entry name" value="DHS-like NAD/FAD-binding domain"/>
    <property type="match status" value="1"/>
</dbReference>
<accession>A0A9J6PFL4</accession>
<sequence length="242" mass="25908">MTPNKRALHPSIVILTGAGISAESGLGTFRDVGGLWTRYNLEDVATPEGFARDPQLVLAFYSARRENLAGARPNPAHLAIARLEREWAGEVLVVTQNVDDLHEQAGSTRLLHMHGELAKTRCMACGDVCTDRAAIDPGRACAACGHTGELRPDVVWFGEMPYHMDEIEVALSDCALFAAIGTSGSVYPAAGFVRAARAAGARTVELNLEPSEVRSAFHEGRYGPASEVVPAWVEDLLSGRTG</sequence>
<feature type="binding site" evidence="3">
    <location>
        <position position="64"/>
    </location>
    <ligand>
        <name>substrate</name>
    </ligand>
</feature>
<dbReference type="InterPro" id="IPR029035">
    <property type="entry name" value="DHS-like_NAD/FAD-binding_dom"/>
</dbReference>
<dbReference type="InterPro" id="IPR026590">
    <property type="entry name" value="Ssirtuin_cat_dom"/>
</dbReference>
<feature type="active site" description="Proton acceptor" evidence="3 4">
    <location>
        <position position="114"/>
    </location>
</feature>
<comment type="function">
    <text evidence="3">NAD-dependent lysine deacetylase and desuccinylase that specifically removes acetyl and succinyl groups on target proteins. Modulates the activities of several proteins which are inactive in their acylated form.</text>
</comment>
<dbReference type="InterPro" id="IPR050134">
    <property type="entry name" value="NAD-dep_sirtuin_deacylases"/>
</dbReference>
<comment type="caution">
    <text evidence="6">The sequence shown here is derived from an EMBL/GenBank/DDBJ whole genome shotgun (WGS) entry which is preliminary data.</text>
</comment>
<comment type="catalytic activity">
    <reaction evidence="3">
        <text>N(6)-succinyl-L-lysyl-[protein] + NAD(+) + H2O = 2''-O-succinyl-ADP-D-ribose + nicotinamide + L-lysyl-[protein]</text>
        <dbReference type="Rhea" id="RHEA:47668"/>
        <dbReference type="Rhea" id="RHEA-COMP:9752"/>
        <dbReference type="Rhea" id="RHEA-COMP:11877"/>
        <dbReference type="ChEBI" id="CHEBI:15377"/>
        <dbReference type="ChEBI" id="CHEBI:17154"/>
        <dbReference type="ChEBI" id="CHEBI:29969"/>
        <dbReference type="ChEBI" id="CHEBI:57540"/>
        <dbReference type="ChEBI" id="CHEBI:87830"/>
        <dbReference type="ChEBI" id="CHEBI:87832"/>
    </reaction>
</comment>
<comment type="similarity">
    <text evidence="3">Belongs to the sirtuin family. Class III subfamily.</text>
</comment>
<dbReference type="AlphaFoldDB" id="A0A9J6PFL4"/>
<dbReference type="GO" id="GO:0070403">
    <property type="term" value="F:NAD+ binding"/>
    <property type="evidence" value="ECO:0007669"/>
    <property type="project" value="UniProtKB-UniRule"/>
</dbReference>
<feature type="binding site" evidence="3">
    <location>
        <begin position="96"/>
        <end position="99"/>
    </location>
    <ligand>
        <name>NAD(+)</name>
        <dbReference type="ChEBI" id="CHEBI:57540"/>
    </ligand>
</feature>
<feature type="binding site" evidence="3">
    <location>
        <position position="61"/>
    </location>
    <ligand>
        <name>substrate</name>
    </ligand>
</feature>
<evidence type="ECO:0000313" key="7">
    <source>
        <dbReference type="Proteomes" id="UP001055804"/>
    </source>
</evidence>
<name>A0A9J6PFL4_9PROT</name>
<keyword evidence="2 3" id="KW-0520">NAD</keyword>
<dbReference type="GO" id="GO:0008270">
    <property type="term" value="F:zinc ion binding"/>
    <property type="evidence" value="ECO:0007669"/>
    <property type="project" value="UniProtKB-UniRule"/>
</dbReference>
<evidence type="ECO:0000256" key="3">
    <source>
        <dbReference type="HAMAP-Rule" id="MF_01121"/>
    </source>
</evidence>
<dbReference type="GO" id="GO:0005737">
    <property type="term" value="C:cytoplasm"/>
    <property type="evidence" value="ECO:0007669"/>
    <property type="project" value="UniProtKB-SubCell"/>
</dbReference>
<dbReference type="Gene3D" id="3.40.50.1220">
    <property type="entry name" value="TPP-binding domain"/>
    <property type="match status" value="1"/>
</dbReference>
<evidence type="ECO:0000256" key="2">
    <source>
        <dbReference type="ARBA" id="ARBA00023027"/>
    </source>
</evidence>
<feature type="binding site" evidence="3">
    <location>
        <begin position="207"/>
        <end position="209"/>
    </location>
    <ligand>
        <name>NAD(+)</name>
        <dbReference type="ChEBI" id="CHEBI:57540"/>
    </ligand>
</feature>
<dbReference type="InterPro" id="IPR026591">
    <property type="entry name" value="Sirtuin_cat_small_dom_sf"/>
</dbReference>
<dbReference type="PANTHER" id="PTHR11085">
    <property type="entry name" value="NAD-DEPENDENT PROTEIN DEACYLASE SIRTUIN-5, MITOCHONDRIAL-RELATED"/>
    <property type="match status" value="1"/>
</dbReference>
<dbReference type="HAMAP" id="MF_01121">
    <property type="entry name" value="Sirtuin_ClassIII"/>
    <property type="match status" value="1"/>
</dbReference>
<protein>
    <recommendedName>
        <fullName evidence="3">NAD-dependent protein deacylase</fullName>
        <ecNumber evidence="3">2.3.1.286</ecNumber>
    </recommendedName>
    <alternativeName>
        <fullName evidence="3">Regulatory protein SIR2 homolog</fullName>
    </alternativeName>
</protein>
<dbReference type="PANTHER" id="PTHR11085:SF4">
    <property type="entry name" value="NAD-DEPENDENT PROTEIN DEACYLASE"/>
    <property type="match status" value="1"/>
</dbReference>
<organism evidence="6 7">
    <name type="scientific">Futiania mangrovi</name>
    <dbReference type="NCBI Taxonomy" id="2959716"/>
    <lineage>
        <taxon>Bacteria</taxon>
        <taxon>Pseudomonadati</taxon>
        <taxon>Pseudomonadota</taxon>
        <taxon>Alphaproteobacteria</taxon>
        <taxon>Futianiales</taxon>
        <taxon>Futianiaceae</taxon>
        <taxon>Futiania</taxon>
    </lineage>
</organism>
<feature type="domain" description="Deacetylase sirtuin-type" evidence="5">
    <location>
        <begin position="1"/>
        <end position="239"/>
    </location>
</feature>
<keyword evidence="3" id="KW-0963">Cytoplasm</keyword>
<evidence type="ECO:0000256" key="4">
    <source>
        <dbReference type="PROSITE-ProRule" id="PRU00236"/>
    </source>
</evidence>
<dbReference type="GO" id="GO:0036055">
    <property type="term" value="F:protein-succinyllysine desuccinylase activity"/>
    <property type="evidence" value="ECO:0007669"/>
    <property type="project" value="UniProtKB-UniRule"/>
</dbReference>
<comment type="domain">
    <text evidence="3">2 residues (Tyr-61 and Arg-64) present in a large hydrophobic pocket are probably involved in substrate specificity. They are important for desuccinylation activity, but dispensable for deacetylation activity.</text>
</comment>
<dbReference type="InterPro" id="IPR003000">
    <property type="entry name" value="Sirtuin"/>
</dbReference>
<reference evidence="6" key="1">
    <citation type="submission" date="2022-06" db="EMBL/GenBank/DDBJ databases">
        <title>Isolation and Genomics of Futiania mangrovii gen. nov., sp. nov., a Rare and Metabolically-versatile member in the Class Alphaproteobacteria.</title>
        <authorList>
            <person name="Liu L."/>
            <person name="Huang W.-C."/>
            <person name="Pan J."/>
            <person name="Li J."/>
            <person name="Huang Y."/>
            <person name="Du H."/>
            <person name="Liu Y."/>
            <person name="Li M."/>
        </authorList>
    </citation>
    <scope>NUCLEOTIDE SEQUENCE</scope>
    <source>
        <strain evidence="6">FT118</strain>
    </source>
</reference>
<evidence type="ECO:0000256" key="1">
    <source>
        <dbReference type="ARBA" id="ARBA00022679"/>
    </source>
</evidence>
<feature type="binding site" evidence="3">
    <location>
        <begin position="181"/>
        <end position="183"/>
    </location>
    <ligand>
        <name>NAD(+)</name>
        <dbReference type="ChEBI" id="CHEBI:57540"/>
    </ligand>
</feature>
<evidence type="ECO:0000259" key="5">
    <source>
        <dbReference type="PROSITE" id="PS50305"/>
    </source>
</evidence>